<dbReference type="Proteomes" id="UP000034072">
    <property type="component" value="Unassembled WGS sequence"/>
</dbReference>
<organism evidence="1 2">
    <name type="scientific">Candidatus Yanofskybacteria bacterium GW2011_GWE2_40_11</name>
    <dbReference type="NCBI Taxonomy" id="1619033"/>
    <lineage>
        <taxon>Bacteria</taxon>
        <taxon>Candidatus Yanofskyibacteriota</taxon>
    </lineage>
</organism>
<comment type="caution">
    <text evidence="1">The sequence shown here is derived from an EMBL/GenBank/DDBJ whole genome shotgun (WGS) entry which is preliminary data.</text>
</comment>
<gene>
    <name evidence="1" type="ORF">UT75_C0001G0061</name>
</gene>
<sequence length="93" mass="10080">MAHDIIEDLLGGNSMLGVVNQYASPCRCLCHQPGWKGNKAGECPNCRCAQCPTCENYFDILAIDLHALCAHPENTTVSVKGRASNNTPSEDIF</sequence>
<accession>A0A0G0TTE9</accession>
<dbReference type="EMBL" id="LBXZ01000001">
    <property type="protein sequence ID" value="KKR41157.1"/>
    <property type="molecule type" value="Genomic_DNA"/>
</dbReference>
<name>A0A0G0TTE9_9BACT</name>
<proteinExistence type="predicted"/>
<evidence type="ECO:0000313" key="2">
    <source>
        <dbReference type="Proteomes" id="UP000034072"/>
    </source>
</evidence>
<dbReference type="AlphaFoldDB" id="A0A0G0TTE9"/>
<reference evidence="1 2" key="1">
    <citation type="journal article" date="2015" name="Nature">
        <title>rRNA introns, odd ribosomes, and small enigmatic genomes across a large radiation of phyla.</title>
        <authorList>
            <person name="Brown C.T."/>
            <person name="Hug L.A."/>
            <person name="Thomas B.C."/>
            <person name="Sharon I."/>
            <person name="Castelle C.J."/>
            <person name="Singh A."/>
            <person name="Wilkins M.J."/>
            <person name="Williams K.H."/>
            <person name="Banfield J.F."/>
        </authorList>
    </citation>
    <scope>NUCLEOTIDE SEQUENCE [LARGE SCALE GENOMIC DNA]</scope>
</reference>
<protein>
    <submittedName>
        <fullName evidence="1">Uncharacterized protein</fullName>
    </submittedName>
</protein>
<evidence type="ECO:0000313" key="1">
    <source>
        <dbReference type="EMBL" id="KKR41157.1"/>
    </source>
</evidence>